<feature type="transmembrane region" description="Helical" evidence="2">
    <location>
        <begin position="320"/>
        <end position="340"/>
    </location>
</feature>
<organism evidence="4 5">
    <name type="scientific">Cyclocybe aegerita</name>
    <name type="common">Black poplar mushroom</name>
    <name type="synonym">Agrocybe aegerita</name>
    <dbReference type="NCBI Taxonomy" id="1973307"/>
    <lineage>
        <taxon>Eukaryota</taxon>
        <taxon>Fungi</taxon>
        <taxon>Dikarya</taxon>
        <taxon>Basidiomycota</taxon>
        <taxon>Agaricomycotina</taxon>
        <taxon>Agaricomycetes</taxon>
        <taxon>Agaricomycetidae</taxon>
        <taxon>Agaricales</taxon>
        <taxon>Agaricineae</taxon>
        <taxon>Bolbitiaceae</taxon>
        <taxon>Cyclocybe</taxon>
    </lineage>
</organism>
<feature type="transmembrane region" description="Helical" evidence="2">
    <location>
        <begin position="230"/>
        <end position="252"/>
    </location>
</feature>
<keyword evidence="2" id="KW-0472">Membrane</keyword>
<feature type="transmembrane region" description="Helical" evidence="2">
    <location>
        <begin position="176"/>
        <end position="195"/>
    </location>
</feature>
<keyword evidence="5" id="KW-1185">Reference proteome</keyword>
<gene>
    <name evidence="4" type="ORF">AAE3_LOCUS12108</name>
</gene>
<evidence type="ECO:0000259" key="3">
    <source>
        <dbReference type="Pfam" id="PF20153"/>
    </source>
</evidence>
<dbReference type="InterPro" id="IPR045338">
    <property type="entry name" value="DUF6535"/>
</dbReference>
<feature type="region of interest" description="Disordered" evidence="1">
    <location>
        <begin position="811"/>
        <end position="882"/>
    </location>
</feature>
<evidence type="ECO:0000256" key="1">
    <source>
        <dbReference type="SAM" id="MobiDB-lite"/>
    </source>
</evidence>
<sequence>MSTSTTAGATGFGPTRQMLETVEDPRLLHTPQEGSRGGGKKRFLVVEEYEEAVQKPPENPATFESGTPYVYGLFKKEDHDYWNDLLKPLQAHDRAQCKIWEDEVQNILIFASLFSAVVTAFIVESYKNLKPDPNDATVVLLTRIVERLDSVINGSTLSFTPDEPVPFSPTSISVNVFWILSLVVSLTTVLIGIVASQWLREHQLRPEHFSAQERFALLSMRTEMIEKWRIPAFFLSLPVLLELALVLFFLGLAEFLRSLDVYEVTVPIIVAISLSLLFLVTTTAIPALQVITVRSTRTQVNKNVPIPCPYKSPQARLFRLLISSRLGNLIAHIIFIPIYSTITQSVQAARSLKLGGLFWRYISPLIAPFRTQSTRRRVGKARAFITDPIAFIRGHRRAEGRANYEIYQPSYPEYNPANARSWTDLDMEWISLRRHYSSQTLIGWHWSPLDGRFQKDLQYGPLYDHLLGIEQVCARHRHYPTILHSAYHCFVDCISTDDMKPGQPSLDRTSRRFGDDYYKTVIELLRLRGTIVISDIVPQPPSPDLMYDEAVVLFVERFIPVPDETKRELLFRTLNHVSENSGSWKAGKDHRLKGLAPSRTRMYSTSLHASLLQGAAEDAGRSISIKYAQSFFRNIADGKIDWTAHQIFTEDLRGVVSNYLRATSESESPSPPTNADDPDVVSSAVFVLGANLKRHAEPAPRPTDQVEAQRIERTTAHSFLGAWAIIDGYILNHRHRRLVVPRSLLDLAATFKSVVDDIIAHPAEARNKAILRITSDIWGKDEMYILREFEFHRRRQESILNLLYLPSSTEQETPALADTEPSSVSPLPASVSPPLSTHLADSLEVEPPVNPPNDEDQGNSTSKPRNDKYDRAEAGVSRQRPS</sequence>
<protein>
    <recommendedName>
        <fullName evidence="3">DUF6535 domain-containing protein</fullName>
    </recommendedName>
</protein>
<comment type="caution">
    <text evidence="4">The sequence shown here is derived from an EMBL/GenBank/DDBJ whole genome shotgun (WGS) entry which is preliminary data.</text>
</comment>
<evidence type="ECO:0000313" key="5">
    <source>
        <dbReference type="Proteomes" id="UP000467700"/>
    </source>
</evidence>
<dbReference type="Pfam" id="PF20153">
    <property type="entry name" value="DUF6535"/>
    <property type="match status" value="1"/>
</dbReference>
<feature type="transmembrane region" description="Helical" evidence="2">
    <location>
        <begin position="264"/>
        <end position="288"/>
    </location>
</feature>
<dbReference type="AlphaFoldDB" id="A0A8S0W094"/>
<dbReference type="Proteomes" id="UP000467700">
    <property type="component" value="Unassembled WGS sequence"/>
</dbReference>
<feature type="transmembrane region" description="Helical" evidence="2">
    <location>
        <begin position="104"/>
        <end position="123"/>
    </location>
</feature>
<reference evidence="4 5" key="1">
    <citation type="submission" date="2020-01" db="EMBL/GenBank/DDBJ databases">
        <authorList>
            <person name="Gupta K D."/>
        </authorList>
    </citation>
    <scope>NUCLEOTIDE SEQUENCE [LARGE SCALE GENOMIC DNA]</scope>
</reference>
<keyword evidence="2" id="KW-1133">Transmembrane helix</keyword>
<name>A0A8S0W094_CYCAE</name>
<feature type="compositionally biased region" description="Basic and acidic residues" evidence="1">
    <location>
        <begin position="864"/>
        <end position="873"/>
    </location>
</feature>
<keyword evidence="2" id="KW-0812">Transmembrane</keyword>
<dbReference type="OrthoDB" id="3235960at2759"/>
<feature type="region of interest" description="Disordered" evidence="1">
    <location>
        <begin position="1"/>
        <end position="39"/>
    </location>
</feature>
<evidence type="ECO:0000313" key="4">
    <source>
        <dbReference type="EMBL" id="CAA7269854.1"/>
    </source>
</evidence>
<proteinExistence type="predicted"/>
<feature type="domain" description="DUF6535" evidence="3">
    <location>
        <begin position="82"/>
        <end position="257"/>
    </location>
</feature>
<accession>A0A8S0W094</accession>
<evidence type="ECO:0000256" key="2">
    <source>
        <dbReference type="SAM" id="Phobius"/>
    </source>
</evidence>
<dbReference type="EMBL" id="CACVBS010000081">
    <property type="protein sequence ID" value="CAA7269854.1"/>
    <property type="molecule type" value="Genomic_DNA"/>
</dbReference>
<feature type="compositionally biased region" description="Low complexity" evidence="1">
    <location>
        <begin position="821"/>
        <end position="836"/>
    </location>
</feature>